<name>A0A9Q3BIT0_9BASI</name>
<dbReference type="OrthoDB" id="129353at2759"/>
<dbReference type="PROSITE" id="PS50172">
    <property type="entry name" value="BRCT"/>
    <property type="match status" value="2"/>
</dbReference>
<reference evidence="6" key="1">
    <citation type="submission" date="2021-03" db="EMBL/GenBank/DDBJ databases">
        <title>Draft genome sequence of rust myrtle Austropuccinia psidii MF-1, a brazilian biotype.</title>
        <authorList>
            <person name="Quecine M.C."/>
            <person name="Pachon D.M.R."/>
            <person name="Bonatelli M.L."/>
            <person name="Correr F.H."/>
            <person name="Franceschini L.M."/>
            <person name="Leite T.F."/>
            <person name="Margarido G.R.A."/>
            <person name="Almeida C.A."/>
            <person name="Ferrarezi J.A."/>
            <person name="Labate C.A."/>
        </authorList>
    </citation>
    <scope>NUCLEOTIDE SEQUENCE</scope>
    <source>
        <strain evidence="6">MF-1</strain>
    </source>
</reference>
<feature type="compositionally biased region" description="Polar residues" evidence="4">
    <location>
        <begin position="308"/>
        <end position="323"/>
    </location>
</feature>
<dbReference type="Gene3D" id="3.40.50.10190">
    <property type="entry name" value="BRCT domain"/>
    <property type="match status" value="2"/>
</dbReference>
<evidence type="ECO:0000313" key="7">
    <source>
        <dbReference type="Proteomes" id="UP000765509"/>
    </source>
</evidence>
<dbReference type="CDD" id="cd17745">
    <property type="entry name" value="BRCT_p53bp1_rpt1"/>
    <property type="match status" value="1"/>
</dbReference>
<evidence type="ECO:0000313" key="6">
    <source>
        <dbReference type="EMBL" id="MBW0466424.1"/>
    </source>
</evidence>
<dbReference type="Proteomes" id="UP000765509">
    <property type="component" value="Unassembled WGS sequence"/>
</dbReference>
<dbReference type="AlphaFoldDB" id="A0A9Q3BIT0"/>
<feature type="region of interest" description="Disordered" evidence="4">
    <location>
        <begin position="248"/>
        <end position="293"/>
    </location>
</feature>
<keyword evidence="7" id="KW-1185">Reference proteome</keyword>
<dbReference type="CDD" id="cd17724">
    <property type="entry name" value="BRCT_p53bp1_rpt2"/>
    <property type="match status" value="1"/>
</dbReference>
<feature type="region of interest" description="Disordered" evidence="4">
    <location>
        <begin position="179"/>
        <end position="227"/>
    </location>
</feature>
<evidence type="ECO:0000259" key="5">
    <source>
        <dbReference type="PROSITE" id="PS50172"/>
    </source>
</evidence>
<protein>
    <recommendedName>
        <fullName evidence="5">BRCT domain-containing protein</fullName>
    </recommendedName>
</protein>
<feature type="compositionally biased region" description="Low complexity" evidence="4">
    <location>
        <begin position="185"/>
        <end position="207"/>
    </location>
</feature>
<dbReference type="InterPro" id="IPR047252">
    <property type="entry name" value="TP53BP1-like"/>
</dbReference>
<sequence>MSSPPKSKLVSFHLKNLAGKKTVSWGSSSTDSPNLQRNRILVQDTPPQPVDPVLANDEENSSQESYLADLLATSQDLSTQSHQALPQTSTSIPAQASLTHHQPVDLFSLPHDISLQLPVGHSPELGIETQKAHSSLEMNAKFRARYLTSASPTQPESQSPDSLSLSLPKAIRQNLIQSSPTNLKSLPLNSTSPSQSQLQNSPPHQSNLITLKDPHSPEISVSPSTLDKSKLMDLTSCPNLGFHPSNHSSLLTTHNQPVDEPSDSFIIDSQVPSSDRMPLQSTYPNDDHTPLPDPNVTLVLATKGFDNSMSLQPTSPNTPSVPETSDVKHIFSPLTGDPSCREYLQPSSANSLKLSQHQLITNKDLSIQSSSRSPLSLTDIAQIQSPDHSFANFEPSCQTELNPASAGIRTSPHFLNDSFVQYRSQSAFPSLPPGNSSTQAQSPDIPPTQVNQPELLTCIDTRLSNPSRQESSKVAAPDSAESQGTFNSGRTELVRSSSFPGQLTHLAQTLNASSKGHQPIPVTATLQIQDVPPTSLATTSMVPQAHPESVDFLEADNDMPPPAAVNTTVSSSLPSLPRPSTSKKSVKIQNTRGHRRVSVVIHPLQKKQKVLNRQKPHHFLKTVTLNASRSTIVKTLPDTLLPIKRVMAYRHDWEAFGPAHISSVTTDQVIVKFDDGLVLPSILTHLRLCEIRRGDLVKYIGTELAEDESQITDIRDPKRVLEVEMVTDDREDRALISKDVVICCRESEYRNCLQNSTPIENVSIKCRFLVEAVMVLPQSSRKYSGLNDRSLPTITIAAIQELMKAQSGVGMRTRLAPPLLGSTSSVAKPDDVFRGFGILLTASGTGPNEATVTSRKKASSYKEMIEQKIRERHGTVIDKVSDLYQFFAVNSSIEKESPSKGKRRARSDDHVDSYKLTLSPLHENLRAILLVADLPIKTFKYLMALSLGIPCVSIKWVIHSYEAGHALDWENYMIGPGPSAFLGGAQPLSNLQTQIINRPSHDLLSIFETQKNLRIFLDKTFMCISPKSKTKAEWSETLFPIICAAGASKISFALLGDVSGNLEMLQSFDYVLLDENSNSDFFHQTSNMGKKRKLTRTMSFEQRNQQMAVQCVVDFEWVKQCLIYGRILKPQLYSR</sequence>
<dbReference type="InterPro" id="IPR047250">
    <property type="entry name" value="BRCT_p53bp1-like_rpt2"/>
</dbReference>
<dbReference type="InterPro" id="IPR001357">
    <property type="entry name" value="BRCT_dom"/>
</dbReference>
<dbReference type="InterPro" id="IPR036420">
    <property type="entry name" value="BRCT_dom_sf"/>
</dbReference>
<feature type="region of interest" description="Disordered" evidence="4">
    <location>
        <begin position="22"/>
        <end position="63"/>
    </location>
</feature>
<feature type="compositionally biased region" description="Polar residues" evidence="4">
    <location>
        <begin position="24"/>
        <end position="37"/>
    </location>
</feature>
<feature type="compositionally biased region" description="Polar residues" evidence="4">
    <location>
        <begin position="480"/>
        <end position="496"/>
    </location>
</feature>
<feature type="region of interest" description="Disordered" evidence="4">
    <location>
        <begin position="425"/>
        <end position="451"/>
    </location>
</feature>
<keyword evidence="2" id="KW-0227">DNA damage</keyword>
<evidence type="ECO:0000256" key="1">
    <source>
        <dbReference type="ARBA" id="ARBA00004123"/>
    </source>
</evidence>
<gene>
    <name evidence="6" type="ORF">O181_006139</name>
</gene>
<keyword evidence="3" id="KW-0539">Nucleus</keyword>
<organism evidence="6 7">
    <name type="scientific">Austropuccinia psidii MF-1</name>
    <dbReference type="NCBI Taxonomy" id="1389203"/>
    <lineage>
        <taxon>Eukaryota</taxon>
        <taxon>Fungi</taxon>
        <taxon>Dikarya</taxon>
        <taxon>Basidiomycota</taxon>
        <taxon>Pucciniomycotina</taxon>
        <taxon>Pucciniomycetes</taxon>
        <taxon>Pucciniales</taxon>
        <taxon>Sphaerophragmiaceae</taxon>
        <taxon>Austropuccinia</taxon>
    </lineage>
</organism>
<feature type="region of interest" description="Disordered" evidence="4">
    <location>
        <begin position="556"/>
        <end position="592"/>
    </location>
</feature>
<feature type="domain" description="BRCT" evidence="5">
    <location>
        <begin position="929"/>
        <end position="974"/>
    </location>
</feature>
<feature type="compositionally biased region" description="Low complexity" evidence="4">
    <location>
        <begin position="567"/>
        <end position="583"/>
    </location>
</feature>
<dbReference type="GO" id="GO:0005634">
    <property type="term" value="C:nucleus"/>
    <property type="evidence" value="ECO:0007669"/>
    <property type="project" value="UniProtKB-SubCell"/>
</dbReference>
<evidence type="ECO:0000256" key="3">
    <source>
        <dbReference type="ARBA" id="ARBA00023242"/>
    </source>
</evidence>
<dbReference type="GO" id="GO:0042393">
    <property type="term" value="F:histone binding"/>
    <property type="evidence" value="ECO:0007669"/>
    <property type="project" value="TreeGrafter"/>
</dbReference>
<dbReference type="PANTHER" id="PTHR15321">
    <property type="entry name" value="TUMOR SUPPRESSOR P53-BINDING PROTEIN 1"/>
    <property type="match status" value="1"/>
</dbReference>
<dbReference type="GO" id="GO:0045944">
    <property type="term" value="P:positive regulation of transcription by RNA polymerase II"/>
    <property type="evidence" value="ECO:0007669"/>
    <property type="project" value="TreeGrafter"/>
</dbReference>
<dbReference type="InterPro" id="IPR047249">
    <property type="entry name" value="BRCT_p53bp1-like_rpt1"/>
</dbReference>
<feature type="domain" description="BRCT" evidence="5">
    <location>
        <begin position="1056"/>
        <end position="1135"/>
    </location>
</feature>
<accession>A0A9Q3BIT0</accession>
<feature type="region of interest" description="Disordered" evidence="4">
    <location>
        <begin position="308"/>
        <end position="332"/>
    </location>
</feature>
<dbReference type="SUPFAM" id="SSF52113">
    <property type="entry name" value="BRCT domain"/>
    <property type="match status" value="1"/>
</dbReference>
<proteinExistence type="predicted"/>
<dbReference type="EMBL" id="AVOT02001297">
    <property type="protein sequence ID" value="MBW0466424.1"/>
    <property type="molecule type" value="Genomic_DNA"/>
</dbReference>
<feature type="region of interest" description="Disordered" evidence="4">
    <location>
        <begin position="466"/>
        <end position="496"/>
    </location>
</feature>
<dbReference type="GO" id="GO:0000077">
    <property type="term" value="P:DNA damage checkpoint signaling"/>
    <property type="evidence" value="ECO:0007669"/>
    <property type="project" value="TreeGrafter"/>
</dbReference>
<dbReference type="PANTHER" id="PTHR15321:SF3">
    <property type="entry name" value="TP53-BINDING PROTEIN 1"/>
    <property type="match status" value="1"/>
</dbReference>
<comment type="subcellular location">
    <subcellularLocation>
        <location evidence="1">Nucleus</location>
    </subcellularLocation>
</comment>
<comment type="caution">
    <text evidence="6">The sequence shown here is derived from an EMBL/GenBank/DDBJ whole genome shotgun (WGS) entry which is preliminary data.</text>
</comment>
<evidence type="ECO:0000256" key="2">
    <source>
        <dbReference type="ARBA" id="ARBA00022763"/>
    </source>
</evidence>
<evidence type="ECO:0000256" key="4">
    <source>
        <dbReference type="SAM" id="MobiDB-lite"/>
    </source>
</evidence>